<dbReference type="InterPro" id="IPR013826">
    <property type="entry name" value="Topo_IA_cen_sub3"/>
</dbReference>
<protein>
    <recommendedName>
        <fullName evidence="8">DNA topoisomerase 1</fullName>
        <ecNumber evidence="8">5.6.2.1</ecNumber>
    </recommendedName>
    <alternativeName>
        <fullName evidence="8">DNA topoisomerase I</fullName>
    </alternativeName>
</protein>
<dbReference type="Gene3D" id="1.10.460.10">
    <property type="entry name" value="Topoisomerase I, domain 2"/>
    <property type="match status" value="1"/>
</dbReference>
<evidence type="ECO:0000256" key="1">
    <source>
        <dbReference type="ARBA" id="ARBA00000213"/>
    </source>
</evidence>
<feature type="compositionally biased region" description="Basic residues" evidence="9">
    <location>
        <begin position="785"/>
        <end position="803"/>
    </location>
</feature>
<dbReference type="PANTHER" id="PTHR42785:SF1">
    <property type="entry name" value="DNA TOPOISOMERASE"/>
    <property type="match status" value="1"/>
</dbReference>
<feature type="compositionally biased region" description="Low complexity" evidence="9">
    <location>
        <begin position="769"/>
        <end position="784"/>
    </location>
</feature>
<evidence type="ECO:0000256" key="2">
    <source>
        <dbReference type="ARBA" id="ARBA00009446"/>
    </source>
</evidence>
<evidence type="ECO:0000256" key="3">
    <source>
        <dbReference type="ARBA" id="ARBA00022723"/>
    </source>
</evidence>
<evidence type="ECO:0000256" key="7">
    <source>
        <dbReference type="ARBA" id="ARBA00023235"/>
    </source>
</evidence>
<accession>A0ABY7WLZ8</accession>
<keyword evidence="5 8" id="KW-0799">Topoisomerase</keyword>
<dbReference type="PANTHER" id="PTHR42785">
    <property type="entry name" value="DNA TOPOISOMERASE, TYPE IA, CORE"/>
    <property type="match status" value="1"/>
</dbReference>
<gene>
    <name evidence="8 12" type="primary">topA</name>
    <name evidence="12" type="ORF">PQ465_09585</name>
</gene>
<evidence type="ECO:0000259" key="11">
    <source>
        <dbReference type="PROSITE" id="PS52039"/>
    </source>
</evidence>
<dbReference type="InterPro" id="IPR005733">
    <property type="entry name" value="TopoI_bac-type"/>
</dbReference>
<dbReference type="EMBL" id="CP117880">
    <property type="protein sequence ID" value="WDF70608.1"/>
    <property type="molecule type" value="Genomic_DNA"/>
</dbReference>
<comment type="caution">
    <text evidence="8">Lacks conserved residue(s) required for the propagation of feature annotation.</text>
</comment>
<feature type="active site" description="O-(5'-phospho-DNA)-tyrosine intermediate" evidence="8">
    <location>
        <position position="285"/>
    </location>
</feature>
<proteinExistence type="inferred from homology"/>
<dbReference type="InterPro" id="IPR013497">
    <property type="entry name" value="Topo_IA_cen"/>
</dbReference>
<dbReference type="SMART" id="SM00437">
    <property type="entry name" value="TOP1Ac"/>
    <property type="match status" value="1"/>
</dbReference>
<dbReference type="PROSITE" id="PS52039">
    <property type="entry name" value="TOPO_IA_2"/>
    <property type="match status" value="1"/>
</dbReference>
<dbReference type="InterPro" id="IPR000380">
    <property type="entry name" value="Topo_IA"/>
</dbReference>
<dbReference type="SMART" id="SM00493">
    <property type="entry name" value="TOPRIM"/>
    <property type="match status" value="1"/>
</dbReference>
<dbReference type="InterPro" id="IPR003602">
    <property type="entry name" value="Topo_IA_DNA-bd_dom"/>
</dbReference>
<feature type="domain" description="Toprim" evidence="10">
    <location>
        <begin position="3"/>
        <end position="113"/>
    </location>
</feature>
<dbReference type="HAMAP" id="MF_00952">
    <property type="entry name" value="Topoisom_1_prok"/>
    <property type="match status" value="1"/>
</dbReference>
<dbReference type="PROSITE" id="PS50880">
    <property type="entry name" value="TOPRIM"/>
    <property type="match status" value="1"/>
</dbReference>
<evidence type="ECO:0000256" key="6">
    <source>
        <dbReference type="ARBA" id="ARBA00023125"/>
    </source>
</evidence>
<reference evidence="12 13" key="1">
    <citation type="submission" date="2023-02" db="EMBL/GenBank/DDBJ databases">
        <title>Genome sequence of Sphingobacterium sp. KACC 22765.</title>
        <authorList>
            <person name="Kim S."/>
            <person name="Heo J."/>
            <person name="Kwon S.-W."/>
        </authorList>
    </citation>
    <scope>NUCLEOTIDE SEQUENCE [LARGE SCALE GENOMIC DNA]</scope>
    <source>
        <strain evidence="12 13">KACC 22765</strain>
    </source>
</reference>
<evidence type="ECO:0000256" key="8">
    <source>
        <dbReference type="HAMAP-Rule" id="MF_00952"/>
    </source>
</evidence>
<dbReference type="Pfam" id="PF01131">
    <property type="entry name" value="Topoisom_bac"/>
    <property type="match status" value="1"/>
</dbReference>
<keyword evidence="6 8" id="KW-0238">DNA-binding</keyword>
<organism evidence="12 13">
    <name type="scientific">Sphingobacterium oryzagri</name>
    <dbReference type="NCBI Taxonomy" id="3025669"/>
    <lineage>
        <taxon>Bacteria</taxon>
        <taxon>Pseudomonadati</taxon>
        <taxon>Bacteroidota</taxon>
        <taxon>Sphingobacteriia</taxon>
        <taxon>Sphingobacteriales</taxon>
        <taxon>Sphingobacteriaceae</taxon>
        <taxon>Sphingobacterium</taxon>
    </lineage>
</organism>
<dbReference type="InterPro" id="IPR013824">
    <property type="entry name" value="Topo_IA_cen_sub1"/>
</dbReference>
<dbReference type="RefSeq" id="WP_274269312.1">
    <property type="nucleotide sequence ID" value="NZ_CP117880.1"/>
</dbReference>
<dbReference type="PROSITE" id="PS00396">
    <property type="entry name" value="TOPO_IA_1"/>
    <property type="match status" value="1"/>
</dbReference>
<dbReference type="InterPro" id="IPR023405">
    <property type="entry name" value="Topo_IA_core_domain"/>
</dbReference>
<dbReference type="InterPro" id="IPR025589">
    <property type="entry name" value="Toprim_C_rpt"/>
</dbReference>
<dbReference type="Pfam" id="PF01751">
    <property type="entry name" value="Toprim"/>
    <property type="match status" value="1"/>
</dbReference>
<dbReference type="GO" id="GO:0003917">
    <property type="term" value="F:DNA topoisomerase type I (single strand cut, ATP-independent) activity"/>
    <property type="evidence" value="ECO:0007669"/>
    <property type="project" value="UniProtKB-EC"/>
</dbReference>
<evidence type="ECO:0000256" key="5">
    <source>
        <dbReference type="ARBA" id="ARBA00023029"/>
    </source>
</evidence>
<dbReference type="InterPro" id="IPR013825">
    <property type="entry name" value="Topo_IA_cen_sub2"/>
</dbReference>
<comment type="similarity">
    <text evidence="2 8">Belongs to the type IA topoisomerase family.</text>
</comment>
<feature type="site" description="Interaction with DNA" evidence="8">
    <location>
        <position position="140"/>
    </location>
</feature>
<dbReference type="NCBIfam" id="TIGR01051">
    <property type="entry name" value="topA_bact"/>
    <property type="match status" value="1"/>
</dbReference>
<dbReference type="InterPro" id="IPR034149">
    <property type="entry name" value="TOPRIM_TopoI"/>
</dbReference>
<keyword evidence="3" id="KW-0479">Metal-binding</keyword>
<dbReference type="Pfam" id="PF13368">
    <property type="entry name" value="Toprim_C_rpt"/>
    <property type="match status" value="3"/>
</dbReference>
<keyword evidence="4" id="KW-0460">Magnesium</keyword>
<dbReference type="CDD" id="cd00186">
    <property type="entry name" value="TOP1Ac"/>
    <property type="match status" value="1"/>
</dbReference>
<feature type="region of interest" description="Disordered" evidence="9">
    <location>
        <begin position="406"/>
        <end position="425"/>
    </location>
</feature>
<keyword evidence="13" id="KW-1185">Reference proteome</keyword>
<dbReference type="InterPro" id="IPR003601">
    <property type="entry name" value="Topo_IA_2"/>
</dbReference>
<dbReference type="InterPro" id="IPR006171">
    <property type="entry name" value="TOPRIM_dom"/>
</dbReference>
<feature type="compositionally biased region" description="Acidic residues" evidence="9">
    <location>
        <begin position="406"/>
        <end position="418"/>
    </location>
</feature>
<dbReference type="SUPFAM" id="SSF56712">
    <property type="entry name" value="Prokaryotic type I DNA topoisomerase"/>
    <property type="match status" value="1"/>
</dbReference>
<evidence type="ECO:0000256" key="4">
    <source>
        <dbReference type="ARBA" id="ARBA00022842"/>
    </source>
</evidence>
<dbReference type="Gene3D" id="3.40.50.140">
    <property type="match status" value="1"/>
</dbReference>
<dbReference type="PRINTS" id="PR00417">
    <property type="entry name" value="PRTPISMRASEI"/>
</dbReference>
<feature type="site" description="Interaction with DNA" evidence="8">
    <location>
        <position position="287"/>
    </location>
</feature>
<dbReference type="CDD" id="cd03363">
    <property type="entry name" value="TOPRIM_TopoIA_TopoI"/>
    <property type="match status" value="1"/>
</dbReference>
<evidence type="ECO:0000259" key="10">
    <source>
        <dbReference type="PROSITE" id="PS50880"/>
    </source>
</evidence>
<feature type="site" description="Interaction with DNA" evidence="8">
    <location>
        <position position="480"/>
    </location>
</feature>
<dbReference type="Proteomes" id="UP001221558">
    <property type="component" value="Chromosome"/>
</dbReference>
<feature type="site" description="Interaction with DNA" evidence="8">
    <location>
        <position position="155"/>
    </location>
</feature>
<keyword evidence="7 8" id="KW-0413">Isomerase</keyword>
<evidence type="ECO:0000313" key="12">
    <source>
        <dbReference type="EMBL" id="WDF70608.1"/>
    </source>
</evidence>
<name>A0ABY7WLZ8_9SPHI</name>
<feature type="site" description="Interaction with DNA" evidence="8">
    <location>
        <position position="143"/>
    </location>
</feature>
<feature type="region of interest" description="Disordered" evidence="9">
    <location>
        <begin position="769"/>
        <end position="803"/>
    </location>
</feature>
<feature type="site" description="Interaction with DNA" evidence="8">
    <location>
        <position position="139"/>
    </location>
</feature>
<dbReference type="InterPro" id="IPR028612">
    <property type="entry name" value="Topoisom_1_IA"/>
</dbReference>
<feature type="site" description="Interaction with DNA" evidence="8">
    <location>
        <position position="33"/>
    </location>
</feature>
<comment type="catalytic activity">
    <reaction evidence="1 8">
        <text>ATP-independent breakage of single-stranded DNA, followed by passage and rejoining.</text>
        <dbReference type="EC" id="5.6.2.1"/>
    </reaction>
</comment>
<dbReference type="Gene3D" id="1.10.290.10">
    <property type="entry name" value="Topoisomerase I, domain 4"/>
    <property type="match status" value="1"/>
</dbReference>
<comment type="subunit">
    <text evidence="8">Monomer.</text>
</comment>
<dbReference type="SMART" id="SM00436">
    <property type="entry name" value="TOP1Bc"/>
    <property type="match status" value="1"/>
</dbReference>
<dbReference type="EC" id="5.6.2.1" evidence="8"/>
<feature type="region of interest" description="Interaction with DNA" evidence="8">
    <location>
        <begin position="163"/>
        <end position="168"/>
    </location>
</feature>
<evidence type="ECO:0000256" key="9">
    <source>
        <dbReference type="SAM" id="MobiDB-lite"/>
    </source>
</evidence>
<feature type="domain" description="Topo IA-type catalytic" evidence="11">
    <location>
        <begin position="129"/>
        <end position="580"/>
    </location>
</feature>
<dbReference type="InterPro" id="IPR023406">
    <property type="entry name" value="Topo_IA_AS"/>
</dbReference>
<dbReference type="Gene3D" id="2.70.20.10">
    <property type="entry name" value="Topoisomerase I, domain 3"/>
    <property type="match status" value="1"/>
</dbReference>
<evidence type="ECO:0000313" key="13">
    <source>
        <dbReference type="Proteomes" id="UP001221558"/>
    </source>
</evidence>
<comment type="function">
    <text evidence="8">Releases the supercoiling and torsional tension of DNA, which is introduced during the DNA replication and transcription, by transiently cleaving and rejoining one strand of the DNA duplex. Introduces a single-strand break via transesterification at a target site in duplex DNA. The scissile phosphodiester is attacked by the catalytic tyrosine of the enzyme, resulting in the formation of a DNA-(5'-phosphotyrosyl)-enzyme intermediate and the expulsion of a 3'-OH DNA strand. The free DNA strand then undergoes passage around the unbroken strand, thus removing DNA supercoils. Finally, in the religation step, the DNA 3'-OH attacks the covalent intermediate to expel the active-site tyrosine and restore the DNA phosphodiester backbone.</text>
</comment>
<sequence>MAKNLLIVESPAKAKTIEGYLGKDFLVKSSYGHIRDLVKTDDAIDTEDNFKQKYEVPSDKKSVVSELKKLAKDAEMVWLASDEDREGEAISWHLYETLSLKDDKTKRIVFHEITKPAILKAIEQPRKIDYNLVNAQQARRVLDRLVGFELSPVLWKKVKPSLSAGRVQSVAVRLIVEREREINRFEAEASYKIVAQFTTGKAKEQLKAELPHRFERKEDAAQFLQDCLAAAFAVASLEKKPAKRSPSAPFTTSTLQQEASRKLGFSVARTMQVAQRLYEAGRITYMRTDSVNLSDTAINAAQQEIVNAYGEKYHKLRRYRTKAAGAQEAHEAIRPTYFSEHSIDGDNAERRLYELIWKRAIASQMSEAEFEKTTAKINVSTRSEDLVATGEIMKFDGFLKVYMESTDDDADNSQDQEGDNTLLPPLEKGQALSLKAMSATERFSRPPARYTEASLVKKLEELGIGRPSTYAPTISTIQNRGYVVKEDRDGRERHFTVLTIGEGQVLEQLKSETTGAERSKMFPTDIGVLVNDFLVEHFNDIIDYHFTAKVEKEFDEIAQGDKEWTAMLKDFYGPFHEGIEDTLENADRASHERELGTDPATGKPVTVRVGRFGPLVQIGAQDDEEKPRFASLRKGQMIETITFEEAMDLFKLPKKVGEFEEKEMTVAIGRFGPYIRHASAFYSLPKGVDPMEVSEDEAIQIIKEKRQKDIEKVIRVFDENPDAQIENGRWGPFIRLGKQNVKIPKGTEIANITYEDVLKWADADPKGKAAAAKKAGAKATPAKKTTAKKTTAKKTTSKSKTKK</sequence>